<dbReference type="InterPro" id="IPR006905">
    <property type="entry name" value="Flavin_halogenase"/>
</dbReference>
<proteinExistence type="predicted"/>
<reference evidence="3 4" key="1">
    <citation type="submission" date="2019-02" db="EMBL/GenBank/DDBJ databases">
        <title>Shewanella sp. D4-2 isolated from Dokdo Island.</title>
        <authorList>
            <person name="Baek K."/>
        </authorList>
    </citation>
    <scope>NUCLEOTIDE SEQUENCE [LARGE SCALE GENOMIC DNA]</scope>
    <source>
        <strain evidence="3 4">D4-2</strain>
    </source>
</reference>
<feature type="active site" evidence="1">
    <location>
        <position position="77"/>
    </location>
</feature>
<evidence type="ECO:0000313" key="3">
    <source>
        <dbReference type="EMBL" id="QBF83968.1"/>
    </source>
</evidence>
<gene>
    <name evidence="3" type="ORF">EXU30_15720</name>
</gene>
<accession>A0A411PKB3</accession>
<organism evidence="3 4">
    <name type="scientific">Shewanella maritima</name>
    <dbReference type="NCBI Taxonomy" id="2520507"/>
    <lineage>
        <taxon>Bacteria</taxon>
        <taxon>Pseudomonadati</taxon>
        <taxon>Pseudomonadota</taxon>
        <taxon>Gammaproteobacteria</taxon>
        <taxon>Alteromonadales</taxon>
        <taxon>Shewanellaceae</taxon>
        <taxon>Shewanella</taxon>
    </lineage>
</organism>
<dbReference type="GO" id="GO:0000166">
    <property type="term" value="F:nucleotide binding"/>
    <property type="evidence" value="ECO:0007669"/>
    <property type="project" value="UniProtKB-KW"/>
</dbReference>
<dbReference type="PANTHER" id="PTHR43747:SF4">
    <property type="entry name" value="FLAVIN-DEPENDENT TRYPTOPHAN HALOGENASE"/>
    <property type="match status" value="1"/>
</dbReference>
<dbReference type="GO" id="GO:0004497">
    <property type="term" value="F:monooxygenase activity"/>
    <property type="evidence" value="ECO:0007669"/>
    <property type="project" value="InterPro"/>
</dbReference>
<evidence type="ECO:0000256" key="1">
    <source>
        <dbReference type="PIRSR" id="PIRSR011396-1"/>
    </source>
</evidence>
<evidence type="ECO:0000256" key="2">
    <source>
        <dbReference type="PIRSR" id="PIRSR011396-2"/>
    </source>
</evidence>
<dbReference type="Pfam" id="PF04820">
    <property type="entry name" value="Trp_halogenase"/>
    <property type="match status" value="1"/>
</dbReference>
<dbReference type="Gene3D" id="3.50.50.60">
    <property type="entry name" value="FAD/NAD(P)-binding domain"/>
    <property type="match status" value="1"/>
</dbReference>
<dbReference type="PANTHER" id="PTHR43747">
    <property type="entry name" value="FAD-BINDING PROTEIN"/>
    <property type="match status" value="1"/>
</dbReference>
<dbReference type="OrthoDB" id="7178350at2"/>
<evidence type="ECO:0000313" key="4">
    <source>
        <dbReference type="Proteomes" id="UP000291106"/>
    </source>
</evidence>
<keyword evidence="4" id="KW-1185">Reference proteome</keyword>
<keyword evidence="2" id="KW-0547">Nucleotide-binding</keyword>
<dbReference type="EMBL" id="CP036200">
    <property type="protein sequence ID" value="QBF83968.1"/>
    <property type="molecule type" value="Genomic_DNA"/>
</dbReference>
<dbReference type="PIRSF" id="PIRSF011396">
    <property type="entry name" value="Trp_halogenase"/>
    <property type="match status" value="1"/>
</dbReference>
<feature type="binding site" evidence="2">
    <location>
        <position position="342"/>
    </location>
    <ligand>
        <name>FAD</name>
        <dbReference type="ChEBI" id="CHEBI:57692"/>
    </ligand>
</feature>
<dbReference type="AlphaFoldDB" id="A0A411PKB3"/>
<protein>
    <submittedName>
        <fullName evidence="3">Tryptophan 7-halogenase</fullName>
    </submittedName>
</protein>
<feature type="binding site" evidence="2">
    <location>
        <position position="77"/>
    </location>
    <ligand>
        <name>7-chloro-L-tryptophan</name>
        <dbReference type="ChEBI" id="CHEBI:58713"/>
    </ligand>
</feature>
<dbReference type="RefSeq" id="WP_130601609.1">
    <property type="nucleotide sequence ID" value="NZ_CP036200.1"/>
</dbReference>
<keyword evidence="2" id="KW-0274">FAD</keyword>
<dbReference type="Proteomes" id="UP000291106">
    <property type="component" value="Chromosome"/>
</dbReference>
<feature type="binding site" evidence="2">
    <location>
        <position position="189"/>
    </location>
    <ligand>
        <name>FAD</name>
        <dbReference type="ChEBI" id="CHEBI:57692"/>
    </ligand>
</feature>
<keyword evidence="2" id="KW-0285">Flavoprotein</keyword>
<dbReference type="KEGG" id="smai:EXU30_15720"/>
<dbReference type="InterPro" id="IPR050816">
    <property type="entry name" value="Flavin-dep_Halogenase_NPB"/>
</dbReference>
<name>A0A411PKB3_9GAMM</name>
<dbReference type="InterPro" id="IPR036188">
    <property type="entry name" value="FAD/NAD-bd_sf"/>
</dbReference>
<feature type="binding site" evidence="2">
    <location>
        <begin position="11"/>
        <end position="14"/>
    </location>
    <ligand>
        <name>FAD</name>
        <dbReference type="ChEBI" id="CHEBI:57692"/>
    </ligand>
</feature>
<dbReference type="InterPro" id="IPR033856">
    <property type="entry name" value="Trp_halogen"/>
</dbReference>
<dbReference type="SUPFAM" id="SSF51905">
    <property type="entry name" value="FAD/NAD(P)-binding domain"/>
    <property type="match status" value="1"/>
</dbReference>
<feature type="binding site" evidence="2">
    <location>
        <position position="355"/>
    </location>
    <ligand>
        <name>FAD</name>
        <dbReference type="ChEBI" id="CHEBI:57692"/>
    </ligand>
</feature>
<sequence>MQISKVAIIGGGTAGWLAANHLGLALAGRAIQLTLIESPDIPTIGVGEGTVPSIRQTLKRFGIRETEFIRSCDVSFKQSIKFQNWLNKQLHGEGNFYHHLFDNPFRFGDQHSKAWYQDWQSSQTDSAYAQTVSPQFAACEANLAPKQITTPEYESVCGYAYHLNAAKFAQLLGDNAKGKFNVEHVKANVLDAKLHANGAIKSLILDKHSAQPEREFDFYIDCSGFESILHAKVLKSDFVDKSSQLFVNQALVAQVPTDESQALPPYTLATAHQAGWIWDIALPSRRGCGLVFSDNHISSEQAQDKFAKYLGEAAAQASIRQIPMKVGYRKQFWQQNCVALGLTQGFLEPIEATSILLTDFSADYLAKRFPSSTEQISLLRERFNHTMTYAWERVVEFAKLHYCLSDRIDSQFWIDNRAAESIPDGLKQRLALWQTAMPITDDFFSRFEVFNLDNYLYVLNGMKFKGDFVAASSQSNKSAGKGNLAIESMANQLLAELPEHRDLINKIHQFGLQTV</sequence>
<feature type="binding site" evidence="2">
    <location>
        <position position="351"/>
    </location>
    <ligand>
        <name>L-tryptophan</name>
        <dbReference type="ChEBI" id="CHEBI:57912"/>
    </ligand>
</feature>